<keyword evidence="1" id="KW-0732">Signal</keyword>
<evidence type="ECO:0000256" key="1">
    <source>
        <dbReference type="SAM" id="SignalP"/>
    </source>
</evidence>
<sequence length="415" mass="45822">MLLKLSARYLCLSMLASTCWLPAQAAPAPTVKSPKVVLVSIDGLRWQEVFHGADPEILRNSHFIRHADQLAELPTKPQQLMPFVHQTIASQGMLVGDRRRGSAMQVSNPWHFSYPGYNELLSGFPDPAINSNGKIANPNVTVLEWLNQQPGMAQQVAAFGSWDVLPFILNTERSKLPVNAGFAPMNEQMAGPLTPQLKLLNQLQRQTPSPWAAVRLDVFTQQFALEYLTQKKPRLLYIAYGETDDFAHDGQYDQYLKAIRRTDGFIKELWQQLQSDPFYAGQTTLLISTDHGRGDNASSWQHHASGRAIAGYMKKLKNFVNGVSGSDQIWLAALGPQIPARGLVQTQQPWSQSQVASTVAELLGYDYQAYQYKAAAAIPLGTADEATVQLADRRIVNPADGTGSAPQQSTALTPQ</sequence>
<evidence type="ECO:0000313" key="3">
    <source>
        <dbReference type="Proteomes" id="UP001589813"/>
    </source>
</evidence>
<dbReference type="Gene3D" id="3.40.720.10">
    <property type="entry name" value="Alkaline Phosphatase, subunit A"/>
    <property type="match status" value="1"/>
</dbReference>
<name>A0ABV6BMP4_9GAMM</name>
<evidence type="ECO:0000313" key="2">
    <source>
        <dbReference type="EMBL" id="MFC0050768.1"/>
    </source>
</evidence>
<dbReference type="InterPro" id="IPR002591">
    <property type="entry name" value="Phosphodiest/P_Trfase"/>
</dbReference>
<dbReference type="Proteomes" id="UP001589813">
    <property type="component" value="Unassembled WGS sequence"/>
</dbReference>
<reference evidence="2 3" key="1">
    <citation type="submission" date="2024-09" db="EMBL/GenBank/DDBJ databases">
        <authorList>
            <person name="Sun Q."/>
            <person name="Mori K."/>
        </authorList>
    </citation>
    <scope>NUCLEOTIDE SEQUENCE [LARGE SCALE GENOMIC DNA]</scope>
    <source>
        <strain evidence="2 3">KCTC 23315</strain>
    </source>
</reference>
<protein>
    <submittedName>
        <fullName evidence="2">Alkaline phosphatase family protein</fullName>
    </submittedName>
</protein>
<organism evidence="2 3">
    <name type="scientific">Rheinheimera tilapiae</name>
    <dbReference type="NCBI Taxonomy" id="875043"/>
    <lineage>
        <taxon>Bacteria</taxon>
        <taxon>Pseudomonadati</taxon>
        <taxon>Pseudomonadota</taxon>
        <taxon>Gammaproteobacteria</taxon>
        <taxon>Chromatiales</taxon>
        <taxon>Chromatiaceae</taxon>
        <taxon>Rheinheimera</taxon>
    </lineage>
</organism>
<keyword evidence="3" id="KW-1185">Reference proteome</keyword>
<accession>A0ABV6BMP4</accession>
<dbReference type="SUPFAM" id="SSF53649">
    <property type="entry name" value="Alkaline phosphatase-like"/>
    <property type="match status" value="1"/>
</dbReference>
<dbReference type="Pfam" id="PF01663">
    <property type="entry name" value="Phosphodiest"/>
    <property type="match status" value="1"/>
</dbReference>
<dbReference type="RefSeq" id="WP_377248996.1">
    <property type="nucleotide sequence ID" value="NZ_JBHLXP010000011.1"/>
</dbReference>
<dbReference type="InterPro" id="IPR017850">
    <property type="entry name" value="Alkaline_phosphatase_core_sf"/>
</dbReference>
<comment type="caution">
    <text evidence="2">The sequence shown here is derived from an EMBL/GenBank/DDBJ whole genome shotgun (WGS) entry which is preliminary data.</text>
</comment>
<feature type="chain" id="PRO_5046790704" evidence="1">
    <location>
        <begin position="26"/>
        <end position="415"/>
    </location>
</feature>
<dbReference type="EMBL" id="JBHLXP010000011">
    <property type="protein sequence ID" value="MFC0050768.1"/>
    <property type="molecule type" value="Genomic_DNA"/>
</dbReference>
<gene>
    <name evidence="2" type="ORF">ACFFJP_20995</name>
</gene>
<feature type="signal peptide" evidence="1">
    <location>
        <begin position="1"/>
        <end position="25"/>
    </location>
</feature>
<proteinExistence type="predicted"/>